<comment type="caution">
    <text evidence="1">The sequence shown here is derived from an EMBL/GenBank/DDBJ whole genome shotgun (WGS) entry which is preliminary data.</text>
</comment>
<organism evidence="1 2">
    <name type="scientific">Vreelandella rituensis</name>
    <dbReference type="NCBI Taxonomy" id="2282306"/>
    <lineage>
        <taxon>Bacteria</taxon>
        <taxon>Pseudomonadati</taxon>
        <taxon>Pseudomonadota</taxon>
        <taxon>Gammaproteobacteria</taxon>
        <taxon>Oceanospirillales</taxon>
        <taxon>Halomonadaceae</taxon>
        <taxon>Vreelandella</taxon>
    </lineage>
</organism>
<proteinExistence type="predicted"/>
<accession>A0A368U9I4</accession>
<keyword evidence="2" id="KW-1185">Reference proteome</keyword>
<sequence>MLNDMTDREFDTILAALRLFQATPTENMPDAILAIAQDSGASMLDDDEIDALCERLNTEDTSSLPPEVRATAALGLIHAILDGSPDEEPVEWDSETLSEVANVVTDHGYVIRQPGDEEE</sequence>
<protein>
    <submittedName>
        <fullName evidence="1">Uncharacterized protein</fullName>
    </submittedName>
</protein>
<dbReference type="Proteomes" id="UP000253204">
    <property type="component" value="Unassembled WGS sequence"/>
</dbReference>
<dbReference type="EMBL" id="QPIJ01000001">
    <property type="protein sequence ID" value="RCV93605.1"/>
    <property type="molecule type" value="Genomic_DNA"/>
</dbReference>
<dbReference type="AlphaFoldDB" id="A0A368U9I4"/>
<name>A0A368U9I4_9GAMM</name>
<evidence type="ECO:0000313" key="1">
    <source>
        <dbReference type="EMBL" id="RCV93605.1"/>
    </source>
</evidence>
<evidence type="ECO:0000313" key="2">
    <source>
        <dbReference type="Proteomes" id="UP000253204"/>
    </source>
</evidence>
<dbReference type="OrthoDB" id="7998447at2"/>
<reference evidence="1 2" key="1">
    <citation type="submission" date="2018-07" db="EMBL/GenBank/DDBJ databases">
        <title>Halomonas rutogse sp. nov., isolated from Lake TangqianCo on Tibetan Plateau.</title>
        <authorList>
            <person name="Lu H."/>
            <person name="Xing P."/>
            <person name="Wu Q."/>
        </authorList>
    </citation>
    <scope>NUCLEOTIDE SEQUENCE [LARGE SCALE GENOMIC DNA]</scope>
    <source>
        <strain evidence="1 2">TQ8S</strain>
    </source>
</reference>
<gene>
    <name evidence="1" type="ORF">DU506_00175</name>
</gene>
<dbReference type="RefSeq" id="WP_114484933.1">
    <property type="nucleotide sequence ID" value="NZ_CBCSHM010000005.1"/>
</dbReference>